<accession>A0A4Q2DIQ5</accession>
<dbReference type="Gene3D" id="3.80.10.10">
    <property type="entry name" value="Ribonuclease Inhibitor"/>
    <property type="match status" value="1"/>
</dbReference>
<gene>
    <name evidence="1" type="ORF">EST38_g6123</name>
</gene>
<dbReference type="EMBL" id="SDEE01000186">
    <property type="protein sequence ID" value="RXW19727.1"/>
    <property type="molecule type" value="Genomic_DNA"/>
</dbReference>
<dbReference type="Proteomes" id="UP000290288">
    <property type="component" value="Unassembled WGS sequence"/>
</dbReference>
<keyword evidence="2" id="KW-1185">Reference proteome</keyword>
<dbReference type="AlphaFoldDB" id="A0A4Q2DIQ5"/>
<dbReference type="SUPFAM" id="SSF52047">
    <property type="entry name" value="RNI-like"/>
    <property type="match status" value="1"/>
</dbReference>
<evidence type="ECO:0000313" key="2">
    <source>
        <dbReference type="Proteomes" id="UP000290288"/>
    </source>
</evidence>
<protein>
    <submittedName>
        <fullName evidence="1">Uncharacterized protein</fullName>
    </submittedName>
</protein>
<name>A0A4Q2DIQ5_9AGAR</name>
<dbReference type="OrthoDB" id="2841072at2759"/>
<sequence>MDNSEPVDDSALRPSHDRIDISGLFKFKRLTELTVNFAEGLWITSEEARQLPKAWPNIETLRLDLVNRRVPRIDYKDLLNIVYSHRSLRYLSLPFDATKVEGAERDLCPGNGIIPALIELDVGYSPISSASRVIQLFTVHCPKLKKVESQADESDYQYQGQWEIVDEHFRSQGDTAST</sequence>
<evidence type="ECO:0000313" key="1">
    <source>
        <dbReference type="EMBL" id="RXW19727.1"/>
    </source>
</evidence>
<comment type="caution">
    <text evidence="1">The sequence shown here is derived from an EMBL/GenBank/DDBJ whole genome shotgun (WGS) entry which is preliminary data.</text>
</comment>
<proteinExistence type="predicted"/>
<dbReference type="InterPro" id="IPR032675">
    <property type="entry name" value="LRR_dom_sf"/>
</dbReference>
<reference evidence="1 2" key="1">
    <citation type="submission" date="2019-01" db="EMBL/GenBank/DDBJ databases">
        <title>Draft genome sequence of Psathyrella aberdarensis IHI B618.</title>
        <authorList>
            <person name="Buettner E."/>
            <person name="Kellner H."/>
        </authorList>
    </citation>
    <scope>NUCLEOTIDE SEQUENCE [LARGE SCALE GENOMIC DNA]</scope>
    <source>
        <strain evidence="1 2">IHI B618</strain>
    </source>
</reference>
<organism evidence="1 2">
    <name type="scientific">Candolleomyces aberdarensis</name>
    <dbReference type="NCBI Taxonomy" id="2316362"/>
    <lineage>
        <taxon>Eukaryota</taxon>
        <taxon>Fungi</taxon>
        <taxon>Dikarya</taxon>
        <taxon>Basidiomycota</taxon>
        <taxon>Agaricomycotina</taxon>
        <taxon>Agaricomycetes</taxon>
        <taxon>Agaricomycetidae</taxon>
        <taxon>Agaricales</taxon>
        <taxon>Agaricineae</taxon>
        <taxon>Psathyrellaceae</taxon>
        <taxon>Candolleomyces</taxon>
    </lineage>
</organism>